<accession>A0ABC9DRD2</accession>
<dbReference type="Pfam" id="PF23598">
    <property type="entry name" value="LRR_14"/>
    <property type="match status" value="2"/>
</dbReference>
<keyword evidence="5" id="KW-0611">Plant defense</keyword>
<dbReference type="SUPFAM" id="SSF52540">
    <property type="entry name" value="P-loop containing nucleoside triphosphate hydrolases"/>
    <property type="match status" value="1"/>
</dbReference>
<keyword evidence="3" id="KW-0677">Repeat</keyword>
<dbReference type="InterPro" id="IPR041118">
    <property type="entry name" value="Rx_N"/>
</dbReference>
<evidence type="ECO:0000259" key="10">
    <source>
        <dbReference type="Pfam" id="PF18052"/>
    </source>
</evidence>
<dbReference type="Gene3D" id="1.10.8.430">
    <property type="entry name" value="Helical domain of apoptotic protease-activating factors"/>
    <property type="match status" value="1"/>
</dbReference>
<keyword evidence="14" id="KW-1185">Reference proteome</keyword>
<dbReference type="Gene3D" id="1.10.10.10">
    <property type="entry name" value="Winged helix-like DNA-binding domain superfamily/Winged helix DNA-binding domain"/>
    <property type="match status" value="1"/>
</dbReference>
<dbReference type="InterPro" id="IPR058922">
    <property type="entry name" value="WHD_DRP"/>
</dbReference>
<name>A0ABC9DRD2_9POAL</name>
<feature type="domain" description="Disease resistance protein winged helix" evidence="11">
    <location>
        <begin position="520"/>
        <end position="592"/>
    </location>
</feature>
<dbReference type="Pfam" id="PF00931">
    <property type="entry name" value="NB-ARC"/>
    <property type="match status" value="1"/>
</dbReference>
<dbReference type="Gene3D" id="1.20.5.4130">
    <property type="match status" value="1"/>
</dbReference>
<dbReference type="GO" id="GO:0000166">
    <property type="term" value="F:nucleotide binding"/>
    <property type="evidence" value="ECO:0007669"/>
    <property type="project" value="UniProtKB-KW"/>
</dbReference>
<evidence type="ECO:0000256" key="2">
    <source>
        <dbReference type="ARBA" id="ARBA00022614"/>
    </source>
</evidence>
<dbReference type="GO" id="GO:0042742">
    <property type="term" value="P:defense response to bacterium"/>
    <property type="evidence" value="ECO:0007669"/>
    <property type="project" value="UniProtKB-ARBA"/>
</dbReference>
<feature type="compositionally biased region" description="Basic and acidic residues" evidence="7">
    <location>
        <begin position="1041"/>
        <end position="1051"/>
    </location>
</feature>
<dbReference type="Proteomes" id="UP001497457">
    <property type="component" value="Chromosome 34rd"/>
</dbReference>
<dbReference type="Gene3D" id="3.80.10.10">
    <property type="entry name" value="Ribonuclease Inhibitor"/>
    <property type="match status" value="1"/>
</dbReference>
<evidence type="ECO:0000259" key="11">
    <source>
        <dbReference type="Pfam" id="PF23559"/>
    </source>
</evidence>
<feature type="domain" description="Disease resistance R13L4/SHOC-2-like LRR" evidence="12">
    <location>
        <begin position="787"/>
        <end position="1031"/>
    </location>
</feature>
<sequence>MSHVHENQAENVLRRQRRKLALALLQGQAKAKGEGFPAYLSVTTYICSFALLHACVNYLNRRRISLTDKKRVVKSREDGAMAETALGMATTLVGSALSVASSAAREEMGLLLGVQDDIWFISDELKMMQAFLRAADGARENTGVLKAYLELIRDLAYDIEDCFEEFMVFIKHKKFVKQILNLGARHRIAFQIRTLKQRVQEMSQRNLRYNAIKLTPSTSSNVIGDTELARNFTALNVEEAQLVGLDEPKKKLIELIAKSKAPMEYETYNAGPRVVSLVGMGGLGKTALAKKVYDSKELSNMFSTRAWITVSQSFDQKQLFKEMIKQLFGAESWDKLLKDHQGQVLEVHLADYLSRRLKEIRYLIVLDDVWTIDAWNHIKITFQDSGKDDSCVIVTTWNGKLAEYCSPPSDIHHPEFLGKEEATTLFLKKANKSLDDLEKDKNTKGIVEKILNKCGGLPLAILTIGGLLANKDTKEWKSLYRQLPWDLATNPSLDALRQVVSLSYNHLPSHLKPCFLHLSIFPEDFEIEKKHLVNRWVAEGFVADDTTTRTLEEVAEHYFYELMSRSMIQPSELDNLGNVKACKVHDIVHDIAVSISRQENYAAILGGHMSTIATRVNIRHLSYFAKAKLNVGMDLSHVRSFTLFNEPMDPIASLCSSKFKMLRVLDLKNSQFVARQRDIKNIGLLPHLKYVHIRPASCVYALPRSIGNLQGLQTLDIRKSNISTMPSETTKLHNLRRLRCSREMDPWYHIGGCLNVFLELILSSDHDNCSDEIANLHTGMSSCWSSSSGIKVPKGVGSLKQLQILEKVDIKRTSRKAIKELGELAQLRKLVVRGKGASKKKSEAFCEAVEKLSSLRSFCVGTNEWGTADGLDLLVSFATPLPSLERLKMKGRLEEIPAWVGKSVNLVKIDLKYCKLKDLKVLATEVPNLMQLRLYEDAYSAEKLEFDRHEFPNLRFLQLQIGFTASVREVTFVERTTPNMGRIRIERCKLASGITGVKHLPKLKEVYILRSTLAKQDILREDVDKHMNRPALQMLDCYPTRPKESEVKAEVTESISEQGESSQS</sequence>
<keyword evidence="2" id="KW-0433">Leucine-rich repeat</keyword>
<keyword evidence="4" id="KW-0547">Nucleotide-binding</keyword>
<dbReference type="InterPro" id="IPR042197">
    <property type="entry name" value="Apaf_helical"/>
</dbReference>
<dbReference type="Pfam" id="PF23559">
    <property type="entry name" value="WHD_DRP"/>
    <property type="match status" value="1"/>
</dbReference>
<feature type="transmembrane region" description="Helical" evidence="8">
    <location>
        <begin position="39"/>
        <end position="59"/>
    </location>
</feature>
<dbReference type="EMBL" id="OZ075144">
    <property type="protein sequence ID" value="CAL5043244.1"/>
    <property type="molecule type" value="Genomic_DNA"/>
</dbReference>
<keyword evidence="8" id="KW-0812">Transmembrane</keyword>
<evidence type="ECO:0000259" key="12">
    <source>
        <dbReference type="Pfam" id="PF23598"/>
    </source>
</evidence>
<protein>
    <submittedName>
        <fullName evidence="13">Uncharacterized protein</fullName>
    </submittedName>
</protein>
<feature type="domain" description="Disease resistance R13L4/SHOC-2-like LRR" evidence="12">
    <location>
        <begin position="637"/>
        <end position="745"/>
    </location>
</feature>
<dbReference type="InterPro" id="IPR038005">
    <property type="entry name" value="RX-like_CC"/>
</dbReference>
<dbReference type="SUPFAM" id="SSF52058">
    <property type="entry name" value="L domain-like"/>
    <property type="match status" value="1"/>
</dbReference>
<keyword evidence="8" id="KW-0472">Membrane</keyword>
<keyword evidence="6" id="KW-0175">Coiled coil</keyword>
<dbReference type="PANTHER" id="PTHR23155">
    <property type="entry name" value="DISEASE RESISTANCE PROTEIN RP"/>
    <property type="match status" value="1"/>
</dbReference>
<organism evidence="13 14">
    <name type="scientific">Urochloa decumbens</name>
    <dbReference type="NCBI Taxonomy" id="240449"/>
    <lineage>
        <taxon>Eukaryota</taxon>
        <taxon>Viridiplantae</taxon>
        <taxon>Streptophyta</taxon>
        <taxon>Embryophyta</taxon>
        <taxon>Tracheophyta</taxon>
        <taxon>Spermatophyta</taxon>
        <taxon>Magnoliopsida</taxon>
        <taxon>Liliopsida</taxon>
        <taxon>Poales</taxon>
        <taxon>Poaceae</taxon>
        <taxon>PACMAD clade</taxon>
        <taxon>Panicoideae</taxon>
        <taxon>Panicodae</taxon>
        <taxon>Paniceae</taxon>
        <taxon>Melinidinae</taxon>
        <taxon>Urochloa</taxon>
    </lineage>
</organism>
<evidence type="ECO:0000313" key="13">
    <source>
        <dbReference type="EMBL" id="CAL5043244.1"/>
    </source>
</evidence>
<feature type="domain" description="NB-ARC" evidence="9">
    <location>
        <begin position="270"/>
        <end position="432"/>
    </location>
</feature>
<dbReference type="InterPro" id="IPR044974">
    <property type="entry name" value="Disease_R_plants"/>
</dbReference>
<feature type="compositionally biased region" description="Low complexity" evidence="7">
    <location>
        <begin position="1053"/>
        <end position="1064"/>
    </location>
</feature>
<evidence type="ECO:0000256" key="6">
    <source>
        <dbReference type="ARBA" id="ARBA00023054"/>
    </source>
</evidence>
<dbReference type="InterPro" id="IPR032675">
    <property type="entry name" value="LRR_dom_sf"/>
</dbReference>
<comment type="similarity">
    <text evidence="1">Belongs to the disease resistance NB-LRR family.</text>
</comment>
<dbReference type="Gene3D" id="3.40.50.300">
    <property type="entry name" value="P-loop containing nucleotide triphosphate hydrolases"/>
    <property type="match status" value="1"/>
</dbReference>
<dbReference type="AlphaFoldDB" id="A0ABC9DRD2"/>
<evidence type="ECO:0000256" key="5">
    <source>
        <dbReference type="ARBA" id="ARBA00022821"/>
    </source>
</evidence>
<dbReference type="InterPro" id="IPR002182">
    <property type="entry name" value="NB-ARC"/>
</dbReference>
<evidence type="ECO:0000313" key="14">
    <source>
        <dbReference type="Proteomes" id="UP001497457"/>
    </source>
</evidence>
<dbReference type="InterPro" id="IPR027417">
    <property type="entry name" value="P-loop_NTPase"/>
</dbReference>
<evidence type="ECO:0000256" key="8">
    <source>
        <dbReference type="SAM" id="Phobius"/>
    </source>
</evidence>
<keyword evidence="8" id="KW-1133">Transmembrane helix</keyword>
<dbReference type="Pfam" id="PF18052">
    <property type="entry name" value="Rx_N"/>
    <property type="match status" value="1"/>
</dbReference>
<dbReference type="GO" id="GO:0002758">
    <property type="term" value="P:innate immune response-activating signaling pathway"/>
    <property type="evidence" value="ECO:0007669"/>
    <property type="project" value="UniProtKB-ARBA"/>
</dbReference>
<evidence type="ECO:0000256" key="3">
    <source>
        <dbReference type="ARBA" id="ARBA00022737"/>
    </source>
</evidence>
<evidence type="ECO:0000256" key="1">
    <source>
        <dbReference type="ARBA" id="ARBA00008894"/>
    </source>
</evidence>
<dbReference type="InterPro" id="IPR055414">
    <property type="entry name" value="LRR_R13L4/SHOC2-like"/>
</dbReference>
<dbReference type="PANTHER" id="PTHR23155:SF963">
    <property type="entry name" value="OS06G0287000 PROTEIN"/>
    <property type="match status" value="1"/>
</dbReference>
<evidence type="ECO:0000256" key="7">
    <source>
        <dbReference type="SAM" id="MobiDB-lite"/>
    </source>
</evidence>
<proteinExistence type="inferred from homology"/>
<evidence type="ECO:0000256" key="4">
    <source>
        <dbReference type="ARBA" id="ARBA00022741"/>
    </source>
</evidence>
<evidence type="ECO:0000259" key="9">
    <source>
        <dbReference type="Pfam" id="PF00931"/>
    </source>
</evidence>
<dbReference type="InterPro" id="IPR036388">
    <property type="entry name" value="WH-like_DNA-bd_sf"/>
</dbReference>
<dbReference type="FunFam" id="1.10.10.10:FF:000322">
    <property type="entry name" value="Probable disease resistance protein At1g63360"/>
    <property type="match status" value="1"/>
</dbReference>
<dbReference type="PRINTS" id="PR00364">
    <property type="entry name" value="DISEASERSIST"/>
</dbReference>
<feature type="domain" description="Disease resistance N-terminal" evidence="10">
    <location>
        <begin position="93"/>
        <end position="177"/>
    </location>
</feature>
<dbReference type="GO" id="GO:0009626">
    <property type="term" value="P:plant-type hypersensitive response"/>
    <property type="evidence" value="ECO:0007669"/>
    <property type="project" value="UniProtKB-ARBA"/>
</dbReference>
<feature type="transmembrane region" description="Helical" evidence="8">
    <location>
        <begin position="80"/>
        <end position="100"/>
    </location>
</feature>
<dbReference type="CDD" id="cd14798">
    <property type="entry name" value="RX-CC_like"/>
    <property type="match status" value="1"/>
</dbReference>
<reference evidence="13" key="1">
    <citation type="submission" date="2024-10" db="EMBL/GenBank/DDBJ databases">
        <authorList>
            <person name="Ryan C."/>
        </authorList>
    </citation>
    <scope>NUCLEOTIDE SEQUENCE [LARGE SCALE GENOMIC DNA]</scope>
</reference>
<gene>
    <name evidence="13" type="ORF">URODEC1_LOCUS87599</name>
</gene>
<feature type="region of interest" description="Disordered" evidence="7">
    <location>
        <begin position="1040"/>
        <end position="1064"/>
    </location>
</feature>